<dbReference type="AlphaFoldDB" id="A0AAV4U9Y5"/>
<name>A0AAV4U9Y5_9ARAC</name>
<dbReference type="EMBL" id="BPLQ01010945">
    <property type="protein sequence ID" value="GIY54564.1"/>
    <property type="molecule type" value="Genomic_DNA"/>
</dbReference>
<dbReference type="InterPro" id="IPR051093">
    <property type="entry name" value="Neuroligin/BSAL"/>
</dbReference>
<dbReference type="Proteomes" id="UP001054837">
    <property type="component" value="Unassembled WGS sequence"/>
</dbReference>
<keyword evidence="6" id="KW-1185">Reference proteome</keyword>
<evidence type="ECO:0000256" key="1">
    <source>
        <dbReference type="ARBA" id="ARBA00005964"/>
    </source>
</evidence>
<evidence type="ECO:0000313" key="6">
    <source>
        <dbReference type="Proteomes" id="UP001054837"/>
    </source>
</evidence>
<dbReference type="Gene3D" id="3.40.50.1820">
    <property type="entry name" value="alpha/beta hydrolase"/>
    <property type="match status" value="1"/>
</dbReference>
<dbReference type="Pfam" id="PF00135">
    <property type="entry name" value="COesterase"/>
    <property type="match status" value="1"/>
</dbReference>
<keyword evidence="3" id="KW-0732">Signal</keyword>
<accession>A0AAV4U9Y5</accession>
<sequence>MSLVWYIVAIGLIAITVCGQGNRRVMSRTVATKYGIIRGVSVRVTNPKVGSVEIFKGIPYAMPPIGQMRFKPPGNPTAWRGVRMADRFGPVCPQRYPDIRNETEALLRMPAVRLNYLRKFVPFLRNQSEDCLHLNVYCPGNICY</sequence>
<keyword evidence="2" id="KW-0325">Glycoprotein</keyword>
<comment type="similarity">
    <text evidence="1">Belongs to the type-B carboxylesterase/lipase family.</text>
</comment>
<feature type="domain" description="Carboxylesterase type B" evidence="4">
    <location>
        <begin position="28"/>
        <end position="140"/>
    </location>
</feature>
<evidence type="ECO:0000256" key="3">
    <source>
        <dbReference type="SAM" id="SignalP"/>
    </source>
</evidence>
<proteinExistence type="inferred from homology"/>
<organism evidence="5 6">
    <name type="scientific">Caerostris darwini</name>
    <dbReference type="NCBI Taxonomy" id="1538125"/>
    <lineage>
        <taxon>Eukaryota</taxon>
        <taxon>Metazoa</taxon>
        <taxon>Ecdysozoa</taxon>
        <taxon>Arthropoda</taxon>
        <taxon>Chelicerata</taxon>
        <taxon>Arachnida</taxon>
        <taxon>Araneae</taxon>
        <taxon>Araneomorphae</taxon>
        <taxon>Entelegynae</taxon>
        <taxon>Araneoidea</taxon>
        <taxon>Araneidae</taxon>
        <taxon>Caerostris</taxon>
    </lineage>
</organism>
<evidence type="ECO:0000256" key="2">
    <source>
        <dbReference type="ARBA" id="ARBA00023180"/>
    </source>
</evidence>
<feature type="chain" id="PRO_5043585105" evidence="3">
    <location>
        <begin position="20"/>
        <end position="144"/>
    </location>
</feature>
<dbReference type="PANTHER" id="PTHR43903">
    <property type="entry name" value="NEUROLIGIN"/>
    <property type="match status" value="1"/>
</dbReference>
<evidence type="ECO:0000313" key="5">
    <source>
        <dbReference type="EMBL" id="GIY54564.1"/>
    </source>
</evidence>
<dbReference type="SUPFAM" id="SSF53474">
    <property type="entry name" value="alpha/beta-Hydrolases"/>
    <property type="match status" value="1"/>
</dbReference>
<reference evidence="5 6" key="1">
    <citation type="submission" date="2021-06" db="EMBL/GenBank/DDBJ databases">
        <title>Caerostris darwini draft genome.</title>
        <authorList>
            <person name="Kono N."/>
            <person name="Arakawa K."/>
        </authorList>
    </citation>
    <scope>NUCLEOTIDE SEQUENCE [LARGE SCALE GENOMIC DNA]</scope>
</reference>
<gene>
    <name evidence="5" type="primary">NLGN4X_10</name>
    <name evidence="5" type="ORF">CDAR_115251</name>
</gene>
<protein>
    <submittedName>
        <fullName evidence="5">Neuroligin-4, X-linked</fullName>
    </submittedName>
</protein>
<dbReference type="InterPro" id="IPR029058">
    <property type="entry name" value="AB_hydrolase_fold"/>
</dbReference>
<dbReference type="InterPro" id="IPR002018">
    <property type="entry name" value="CarbesteraseB"/>
</dbReference>
<feature type="signal peptide" evidence="3">
    <location>
        <begin position="1"/>
        <end position="19"/>
    </location>
</feature>
<comment type="caution">
    <text evidence="5">The sequence shown here is derived from an EMBL/GenBank/DDBJ whole genome shotgun (WGS) entry which is preliminary data.</text>
</comment>
<evidence type="ECO:0000259" key="4">
    <source>
        <dbReference type="Pfam" id="PF00135"/>
    </source>
</evidence>